<dbReference type="eggNOG" id="ENOG5031B5K">
    <property type="taxonomic scope" value="Bacteria"/>
</dbReference>
<reference evidence="1 2" key="1">
    <citation type="submission" date="2014-11" db="EMBL/GenBank/DDBJ databases">
        <title>Whole genome shotgun sequence of Sphingomonas parapaucimobilis NBRC 15100.</title>
        <authorList>
            <person name="Katano-Makiyama Y."/>
            <person name="Hosoyama A."/>
            <person name="Hashimoto M."/>
            <person name="Hosoyama Y."/>
            <person name="Noguchi M."/>
            <person name="Numata M."/>
            <person name="Tsuchikane K."/>
            <person name="Hirakata S."/>
            <person name="Uohara A."/>
            <person name="Shimodaira J."/>
            <person name="Ohji S."/>
            <person name="Ichikawa N."/>
            <person name="Kimura A."/>
            <person name="Yamazoe A."/>
            <person name="Fujita N."/>
        </authorList>
    </citation>
    <scope>NUCLEOTIDE SEQUENCE [LARGE SCALE GENOMIC DNA]</scope>
    <source>
        <strain evidence="1 2">NBRC 15100</strain>
    </source>
</reference>
<keyword evidence="2" id="KW-1185">Reference proteome</keyword>
<gene>
    <name evidence="1" type="ORF">SP5_032_00210</name>
</gene>
<dbReference type="RefSeq" id="WP_042485251.1">
    <property type="nucleotide sequence ID" value="NZ_BBPI01000032.1"/>
</dbReference>
<dbReference type="Proteomes" id="UP000032305">
    <property type="component" value="Unassembled WGS sequence"/>
</dbReference>
<dbReference type="OrthoDB" id="8478659at2"/>
<sequence length="302" mass="32006">MMRRPFACLFMATLTAATSPPSERVIAPEGRETLSVNGVTRTVLIDPAALGIPIITKSYAEAAGMKPGMIEIGFRVGPVRIDGKSAVAEVRSGAGAAFKRRIAFAEQPYATGYDGVFGPASLADPVIRFRLRAPQPGERVVSLPMVGGGGMFGDWGSRYVVIPIEGEPMRVIFNPRNPRSTTNAGGAVRLARAYGGQLSGAATQQEIVFGVTRPIRTMTLKTPVAIGPFAMSQLGVRTVDFGSTATIADADAPAGDPDEVVVTGKGRRNPKKDWLSIGADQMNRCSSIVFDKPARQVRLSCL</sequence>
<organism evidence="1 2">
    <name type="scientific">Sphingomonas parapaucimobilis NBRC 15100</name>
    <dbReference type="NCBI Taxonomy" id="1219049"/>
    <lineage>
        <taxon>Bacteria</taxon>
        <taxon>Pseudomonadati</taxon>
        <taxon>Pseudomonadota</taxon>
        <taxon>Alphaproteobacteria</taxon>
        <taxon>Sphingomonadales</taxon>
        <taxon>Sphingomonadaceae</taxon>
        <taxon>Sphingomonas</taxon>
    </lineage>
</organism>
<dbReference type="EMBL" id="BBPI01000032">
    <property type="protein sequence ID" value="GAM00399.1"/>
    <property type="molecule type" value="Genomic_DNA"/>
</dbReference>
<accession>A0A0A1W676</accession>
<proteinExistence type="predicted"/>
<evidence type="ECO:0000313" key="2">
    <source>
        <dbReference type="Proteomes" id="UP000032305"/>
    </source>
</evidence>
<name>A0A0A1W676_9SPHN</name>
<comment type="caution">
    <text evidence="1">The sequence shown here is derived from an EMBL/GenBank/DDBJ whole genome shotgun (WGS) entry which is preliminary data.</text>
</comment>
<dbReference type="AlphaFoldDB" id="A0A0A1W676"/>
<evidence type="ECO:0000313" key="1">
    <source>
        <dbReference type="EMBL" id="GAM00399.1"/>
    </source>
</evidence>
<protein>
    <submittedName>
        <fullName evidence="1">Uncharacterized protein</fullName>
    </submittedName>
</protein>